<sequence length="222" mass="23755">MASTKTDGEAAKPGGKKWDGNAERDLCLALLLGGSADGEKIRLDWTATHQVMQKLGYEFTKDAMCQRWSKTITKDFRARTGVNDTPSATETPKKTPTKRKKATTAATMPAEATEENGDETASVTATPPATPTAKPRKRTPAKGKAAAAPRKTRGGKAAKSAEKVAVDDDDKDTALGVAEAVKKEAEDEIKVEVSEDDEDDQCTPSKKSKIVAEEEDTEMGEI</sequence>
<organism evidence="1 2">
    <name type="scientific">Zarea fungicola</name>
    <dbReference type="NCBI Taxonomy" id="93591"/>
    <lineage>
        <taxon>Eukaryota</taxon>
        <taxon>Fungi</taxon>
        <taxon>Dikarya</taxon>
        <taxon>Ascomycota</taxon>
        <taxon>Pezizomycotina</taxon>
        <taxon>Sordariomycetes</taxon>
        <taxon>Hypocreomycetidae</taxon>
        <taxon>Hypocreales</taxon>
        <taxon>Cordycipitaceae</taxon>
        <taxon>Zarea</taxon>
    </lineage>
</organism>
<name>A0ACC1NNV9_9HYPO</name>
<accession>A0ACC1NNV9</accession>
<dbReference type="EMBL" id="JANJQO010000157">
    <property type="protein sequence ID" value="KAJ2981022.1"/>
    <property type="molecule type" value="Genomic_DNA"/>
</dbReference>
<reference evidence="1" key="1">
    <citation type="submission" date="2022-08" db="EMBL/GenBank/DDBJ databases">
        <title>Genome Sequence of Lecanicillium fungicola.</title>
        <authorList>
            <person name="Buettner E."/>
        </authorList>
    </citation>
    <scope>NUCLEOTIDE SEQUENCE</scope>
    <source>
        <strain evidence="1">Babe33</strain>
    </source>
</reference>
<comment type="caution">
    <text evidence="1">The sequence shown here is derived from an EMBL/GenBank/DDBJ whole genome shotgun (WGS) entry which is preliminary data.</text>
</comment>
<evidence type="ECO:0000313" key="2">
    <source>
        <dbReference type="Proteomes" id="UP001143910"/>
    </source>
</evidence>
<keyword evidence="2" id="KW-1185">Reference proteome</keyword>
<proteinExistence type="predicted"/>
<gene>
    <name evidence="1" type="ORF">NQ176_g2286</name>
</gene>
<protein>
    <submittedName>
        <fullName evidence="1">Uncharacterized protein</fullName>
    </submittedName>
</protein>
<dbReference type="Proteomes" id="UP001143910">
    <property type="component" value="Unassembled WGS sequence"/>
</dbReference>
<evidence type="ECO:0000313" key="1">
    <source>
        <dbReference type="EMBL" id="KAJ2981022.1"/>
    </source>
</evidence>